<feature type="binding site" evidence="10">
    <location>
        <begin position="190"/>
        <end position="191"/>
    </location>
    <ligand>
        <name>substrate</name>
    </ligand>
</feature>
<gene>
    <name evidence="12" type="ORF">DDT42_01632</name>
</gene>
<dbReference type="HAMAP" id="MF_01405">
    <property type="entry name" value="Non_canon_purine_NTPase"/>
    <property type="match status" value="1"/>
</dbReference>
<evidence type="ECO:0000256" key="5">
    <source>
        <dbReference type="ARBA" id="ARBA00022801"/>
    </source>
</evidence>
<dbReference type="InterPro" id="IPR020922">
    <property type="entry name" value="dITP/XTP_pyrophosphatase"/>
</dbReference>
<feature type="active site" description="Proton acceptor" evidence="10">
    <location>
        <position position="80"/>
    </location>
</feature>
<feature type="binding site" evidence="10">
    <location>
        <position position="51"/>
    </location>
    <ligand>
        <name>Mg(2+)</name>
        <dbReference type="ChEBI" id="CHEBI:18420"/>
    </ligand>
</feature>
<organism evidence="12 13">
    <name type="scientific">Psychracetigena formicireducens</name>
    <dbReference type="NCBI Taxonomy" id="2986056"/>
    <lineage>
        <taxon>Bacteria</taxon>
        <taxon>Bacillati</taxon>
        <taxon>Candidatus Lithacetigenota</taxon>
        <taxon>Candidatus Psychracetigena</taxon>
    </lineage>
</organism>
<dbReference type="GO" id="GO:0005829">
    <property type="term" value="C:cytosol"/>
    <property type="evidence" value="ECO:0007669"/>
    <property type="project" value="TreeGrafter"/>
</dbReference>
<comment type="catalytic activity">
    <reaction evidence="10">
        <text>ITP + H2O = IMP + diphosphate + H(+)</text>
        <dbReference type="Rhea" id="RHEA:29399"/>
        <dbReference type="ChEBI" id="CHEBI:15377"/>
        <dbReference type="ChEBI" id="CHEBI:15378"/>
        <dbReference type="ChEBI" id="CHEBI:33019"/>
        <dbReference type="ChEBI" id="CHEBI:58053"/>
        <dbReference type="ChEBI" id="CHEBI:61402"/>
        <dbReference type="EC" id="3.6.1.66"/>
    </reaction>
</comment>
<evidence type="ECO:0000256" key="3">
    <source>
        <dbReference type="ARBA" id="ARBA00022723"/>
    </source>
</evidence>
<comment type="catalytic activity">
    <reaction evidence="8 10">
        <text>dITP + H2O = dIMP + diphosphate + H(+)</text>
        <dbReference type="Rhea" id="RHEA:28342"/>
        <dbReference type="ChEBI" id="CHEBI:15377"/>
        <dbReference type="ChEBI" id="CHEBI:15378"/>
        <dbReference type="ChEBI" id="CHEBI:33019"/>
        <dbReference type="ChEBI" id="CHEBI:61194"/>
        <dbReference type="ChEBI" id="CHEBI:61382"/>
        <dbReference type="EC" id="3.6.1.66"/>
    </reaction>
</comment>
<name>A0A9E2F6W0_PSYF1</name>
<dbReference type="GO" id="GO:0000166">
    <property type="term" value="F:nucleotide binding"/>
    <property type="evidence" value="ECO:0007669"/>
    <property type="project" value="UniProtKB-KW"/>
</dbReference>
<dbReference type="GO" id="GO:0009146">
    <property type="term" value="P:purine nucleoside triphosphate catabolic process"/>
    <property type="evidence" value="ECO:0007669"/>
    <property type="project" value="UniProtKB-UniRule"/>
</dbReference>
<dbReference type="GO" id="GO:0017111">
    <property type="term" value="F:ribonucleoside triphosphate phosphatase activity"/>
    <property type="evidence" value="ECO:0007669"/>
    <property type="project" value="InterPro"/>
</dbReference>
<keyword evidence="6 10" id="KW-0460">Magnesium</keyword>
<comment type="caution">
    <text evidence="12">The sequence shown here is derived from an EMBL/GenBank/DDBJ whole genome shotgun (WGS) entry which is preliminary data.</text>
</comment>
<dbReference type="InterPro" id="IPR029001">
    <property type="entry name" value="ITPase-like_fam"/>
</dbReference>
<feature type="binding site" evidence="10">
    <location>
        <position position="80"/>
    </location>
    <ligand>
        <name>Mg(2+)</name>
        <dbReference type="ChEBI" id="CHEBI:18420"/>
    </ligand>
</feature>
<evidence type="ECO:0000256" key="2">
    <source>
        <dbReference type="ARBA" id="ARBA00011738"/>
    </source>
</evidence>
<evidence type="ECO:0000256" key="10">
    <source>
        <dbReference type="HAMAP-Rule" id="MF_01405"/>
    </source>
</evidence>
<comment type="subunit">
    <text evidence="2 10">Homodimer.</text>
</comment>
<evidence type="ECO:0000256" key="6">
    <source>
        <dbReference type="ARBA" id="ARBA00022842"/>
    </source>
</evidence>
<protein>
    <recommendedName>
        <fullName evidence="10">dITP/XTP pyrophosphatase</fullName>
        <ecNumber evidence="10">3.6.1.66</ecNumber>
    </recommendedName>
    <alternativeName>
        <fullName evidence="10">Non-canonical purine NTP pyrophosphatase</fullName>
    </alternativeName>
    <alternativeName>
        <fullName evidence="10">Non-standard purine NTP pyrophosphatase</fullName>
    </alternativeName>
    <alternativeName>
        <fullName evidence="10">Nucleoside-triphosphate diphosphatase</fullName>
    </alternativeName>
    <alternativeName>
        <fullName evidence="10">Nucleoside-triphosphate pyrophosphatase</fullName>
        <shortName evidence="10">NTPase</shortName>
    </alternativeName>
</protein>
<evidence type="ECO:0000256" key="9">
    <source>
        <dbReference type="ARBA" id="ARBA00052017"/>
    </source>
</evidence>
<feature type="binding site" evidence="10">
    <location>
        <position position="81"/>
    </location>
    <ligand>
        <name>substrate</name>
    </ligand>
</feature>
<dbReference type="GO" id="GO:0036222">
    <property type="term" value="F:XTP diphosphatase activity"/>
    <property type="evidence" value="ECO:0007669"/>
    <property type="project" value="UniProtKB-UniRule"/>
</dbReference>
<dbReference type="Proteomes" id="UP000811545">
    <property type="component" value="Unassembled WGS sequence"/>
</dbReference>
<keyword evidence="4 10" id="KW-0547">Nucleotide-binding</keyword>
<dbReference type="GO" id="GO:0036220">
    <property type="term" value="F:ITP diphosphatase activity"/>
    <property type="evidence" value="ECO:0007669"/>
    <property type="project" value="UniProtKB-UniRule"/>
</dbReference>
<dbReference type="InterPro" id="IPR002637">
    <property type="entry name" value="RdgB/HAM1"/>
</dbReference>
<dbReference type="GO" id="GO:0035870">
    <property type="term" value="F:dITP diphosphatase activity"/>
    <property type="evidence" value="ECO:0007669"/>
    <property type="project" value="UniProtKB-UniRule"/>
</dbReference>
<proteinExistence type="inferred from homology"/>
<dbReference type="CDD" id="cd00515">
    <property type="entry name" value="HAM1"/>
    <property type="match status" value="1"/>
</dbReference>
<comment type="similarity">
    <text evidence="1 10 11">Belongs to the HAM1 NTPase family.</text>
</comment>
<dbReference type="FunFam" id="3.90.950.10:FF:000001">
    <property type="entry name" value="dITP/XTP pyrophosphatase"/>
    <property type="match status" value="1"/>
</dbReference>
<keyword evidence="7 10" id="KW-0546">Nucleotide metabolism</keyword>
<evidence type="ECO:0000313" key="12">
    <source>
        <dbReference type="EMBL" id="MBT9145755.1"/>
    </source>
</evidence>
<evidence type="ECO:0000256" key="1">
    <source>
        <dbReference type="ARBA" id="ARBA00008023"/>
    </source>
</evidence>
<evidence type="ECO:0000313" key="13">
    <source>
        <dbReference type="Proteomes" id="UP000811545"/>
    </source>
</evidence>
<feature type="binding site" evidence="10">
    <location>
        <position position="185"/>
    </location>
    <ligand>
        <name>substrate</name>
    </ligand>
</feature>
<comment type="catalytic activity">
    <reaction evidence="9 10">
        <text>XTP + H2O = XMP + diphosphate + H(+)</text>
        <dbReference type="Rhea" id="RHEA:28610"/>
        <dbReference type="ChEBI" id="CHEBI:15377"/>
        <dbReference type="ChEBI" id="CHEBI:15378"/>
        <dbReference type="ChEBI" id="CHEBI:33019"/>
        <dbReference type="ChEBI" id="CHEBI:57464"/>
        <dbReference type="ChEBI" id="CHEBI:61314"/>
        <dbReference type="EC" id="3.6.1.66"/>
    </reaction>
</comment>
<reference evidence="12 13" key="1">
    <citation type="journal article" date="2021" name="bioRxiv">
        <title>Unique metabolic strategies in Hadean analogues reveal hints for primordial physiology.</title>
        <authorList>
            <person name="Nobu M.K."/>
            <person name="Nakai R."/>
            <person name="Tamazawa S."/>
            <person name="Mori H."/>
            <person name="Toyoda A."/>
            <person name="Ijiri A."/>
            <person name="Suzuki S."/>
            <person name="Kurokawa K."/>
            <person name="Kamagata Y."/>
            <person name="Tamaki H."/>
        </authorList>
    </citation>
    <scope>NUCLEOTIDE SEQUENCE [LARGE SCALE GENOMIC DNA]</scope>
    <source>
        <strain evidence="12">BS525</strain>
    </source>
</reference>
<dbReference type="PANTHER" id="PTHR11067:SF9">
    <property type="entry name" value="INOSINE TRIPHOSPHATE PYROPHOSPHATASE"/>
    <property type="match status" value="1"/>
</dbReference>
<keyword evidence="5 10" id="KW-0378">Hydrolase</keyword>
<dbReference type="GO" id="GO:0046872">
    <property type="term" value="F:metal ion binding"/>
    <property type="evidence" value="ECO:0007669"/>
    <property type="project" value="UniProtKB-KW"/>
</dbReference>
<dbReference type="Gene3D" id="3.90.950.10">
    <property type="match status" value="1"/>
</dbReference>
<dbReference type="EMBL" id="QLTW01000162">
    <property type="protein sequence ID" value="MBT9145755.1"/>
    <property type="molecule type" value="Genomic_DNA"/>
</dbReference>
<evidence type="ECO:0000256" key="11">
    <source>
        <dbReference type="RuleBase" id="RU003781"/>
    </source>
</evidence>
<feature type="binding site" evidence="10">
    <location>
        <begin position="162"/>
        <end position="165"/>
    </location>
    <ligand>
        <name>substrate</name>
    </ligand>
</feature>
<accession>A0A9E2F6W0</accession>
<comment type="function">
    <text evidence="10">Pyrophosphatase that catalyzes the hydrolysis of nucleoside triphosphates to their monophosphate derivatives, with a high preference for the non-canonical purine nucleotides XTP (xanthosine triphosphate), dITP (deoxyinosine triphosphate) and ITP. Seems to function as a house-cleaning enzyme that removes non-canonical purine nucleotides from the nucleotide pool, thus preventing their incorporation into DNA/RNA and avoiding chromosomal lesions.</text>
</comment>
<dbReference type="Pfam" id="PF01725">
    <property type="entry name" value="Ham1p_like"/>
    <property type="match status" value="1"/>
</dbReference>
<comment type="cofactor">
    <cofactor evidence="10">
        <name>Mg(2+)</name>
        <dbReference type="ChEBI" id="CHEBI:18420"/>
    </cofactor>
    <text evidence="10">Binds 1 Mg(2+) ion per subunit.</text>
</comment>
<evidence type="ECO:0000256" key="8">
    <source>
        <dbReference type="ARBA" id="ARBA00051875"/>
    </source>
</evidence>
<dbReference type="AlphaFoldDB" id="A0A9E2F6W0"/>
<keyword evidence="3 10" id="KW-0479">Metal-binding</keyword>
<evidence type="ECO:0000256" key="7">
    <source>
        <dbReference type="ARBA" id="ARBA00023080"/>
    </source>
</evidence>
<dbReference type="EC" id="3.6.1.66" evidence="10"/>
<dbReference type="NCBIfam" id="TIGR00042">
    <property type="entry name" value="RdgB/HAM1 family non-canonical purine NTP pyrophosphatase"/>
    <property type="match status" value="1"/>
</dbReference>
<feature type="binding site" evidence="10">
    <location>
        <begin position="10"/>
        <end position="15"/>
    </location>
    <ligand>
        <name>substrate</name>
    </ligand>
</feature>
<sequence>MTYNSLLIATSNPGKLTEINYLLKELLINPYQKANLKILSYQDFPPVEEIEESSISYQENAVKKALLSAKRFNLPSLADDSGLEVEALGGKPGVNSRYFGGEISFKEKRELLLKLLSGVPFTDRIARFVCVAVLALPRGELFISRGEVYGCINQEERGETGFGYDPIFYYPQLNHTFGELEDWEKNQISHRAKALEALIPKILPLF</sequence>
<dbReference type="GO" id="GO:0009117">
    <property type="term" value="P:nucleotide metabolic process"/>
    <property type="evidence" value="ECO:0007669"/>
    <property type="project" value="UniProtKB-KW"/>
</dbReference>
<dbReference type="SUPFAM" id="SSF52972">
    <property type="entry name" value="ITPase-like"/>
    <property type="match status" value="1"/>
</dbReference>
<evidence type="ECO:0000256" key="4">
    <source>
        <dbReference type="ARBA" id="ARBA00022741"/>
    </source>
</evidence>
<dbReference type="PANTHER" id="PTHR11067">
    <property type="entry name" value="INOSINE TRIPHOSPHATE PYROPHOSPHATASE/HAM1 PROTEIN"/>
    <property type="match status" value="1"/>
</dbReference>